<evidence type="ECO:0000256" key="1">
    <source>
        <dbReference type="SAM" id="Phobius"/>
    </source>
</evidence>
<proteinExistence type="predicted"/>
<dbReference type="AlphaFoldDB" id="A0A9D1YB96"/>
<name>A0A9D1YB96_9FIRM</name>
<evidence type="ECO:0000313" key="2">
    <source>
        <dbReference type="EMBL" id="HIY25589.1"/>
    </source>
</evidence>
<organism evidence="2 3">
    <name type="scientific">Candidatus Acutalibacter pullistercoris</name>
    <dbReference type="NCBI Taxonomy" id="2838418"/>
    <lineage>
        <taxon>Bacteria</taxon>
        <taxon>Bacillati</taxon>
        <taxon>Bacillota</taxon>
        <taxon>Clostridia</taxon>
        <taxon>Eubacteriales</taxon>
        <taxon>Acutalibacteraceae</taxon>
        <taxon>Acutalibacter</taxon>
    </lineage>
</organism>
<accession>A0A9D1YB96</accession>
<keyword evidence="1" id="KW-1133">Transmembrane helix</keyword>
<reference evidence="2" key="2">
    <citation type="submission" date="2021-04" db="EMBL/GenBank/DDBJ databases">
        <authorList>
            <person name="Gilroy R."/>
        </authorList>
    </citation>
    <scope>NUCLEOTIDE SEQUENCE</scope>
    <source>
        <strain evidence="2">1282</strain>
    </source>
</reference>
<dbReference type="Proteomes" id="UP000823915">
    <property type="component" value="Unassembled WGS sequence"/>
</dbReference>
<keyword evidence="1" id="KW-0812">Transmembrane</keyword>
<evidence type="ECO:0000313" key="3">
    <source>
        <dbReference type="Proteomes" id="UP000823915"/>
    </source>
</evidence>
<keyword evidence="1" id="KW-0472">Membrane</keyword>
<comment type="caution">
    <text evidence="2">The sequence shown here is derived from an EMBL/GenBank/DDBJ whole genome shotgun (WGS) entry which is preliminary data.</text>
</comment>
<dbReference type="EMBL" id="DXDU01000006">
    <property type="protein sequence ID" value="HIY25589.1"/>
    <property type="molecule type" value="Genomic_DNA"/>
</dbReference>
<reference evidence="2" key="1">
    <citation type="journal article" date="2021" name="PeerJ">
        <title>Extensive microbial diversity within the chicken gut microbiome revealed by metagenomics and culture.</title>
        <authorList>
            <person name="Gilroy R."/>
            <person name="Ravi A."/>
            <person name="Getino M."/>
            <person name="Pursley I."/>
            <person name="Horton D.L."/>
            <person name="Alikhan N.F."/>
            <person name="Baker D."/>
            <person name="Gharbi K."/>
            <person name="Hall N."/>
            <person name="Watson M."/>
            <person name="Adriaenssens E.M."/>
            <person name="Foster-Nyarko E."/>
            <person name="Jarju S."/>
            <person name="Secka A."/>
            <person name="Antonio M."/>
            <person name="Oren A."/>
            <person name="Chaudhuri R.R."/>
            <person name="La Ragione R."/>
            <person name="Hildebrand F."/>
            <person name="Pallen M.J."/>
        </authorList>
    </citation>
    <scope>NUCLEOTIDE SEQUENCE</scope>
    <source>
        <strain evidence="2">1282</strain>
    </source>
</reference>
<sequence>MGYKLAGKLAVALCTCGWALCVASVPLASLFPQPGLARGLVLAAAAVLLLGAVFLWLAFYRCPHCGRLLPLRRDSGPGLCHHCGEKLP</sequence>
<protein>
    <submittedName>
        <fullName evidence="2">Uncharacterized protein</fullName>
    </submittedName>
</protein>
<gene>
    <name evidence="2" type="ORF">H9838_00255</name>
</gene>
<feature type="transmembrane region" description="Helical" evidence="1">
    <location>
        <begin position="40"/>
        <end position="60"/>
    </location>
</feature>